<feature type="domain" description="TAP-C" evidence="13">
    <location>
        <begin position="548"/>
        <end position="600"/>
    </location>
</feature>
<keyword evidence="6" id="KW-0677">Repeat</keyword>
<dbReference type="Pfam" id="PF03943">
    <property type="entry name" value="TAP_C"/>
    <property type="match status" value="1"/>
</dbReference>
<dbReference type="InterPro" id="IPR018222">
    <property type="entry name" value="Nuclear_transport_factor_2_euk"/>
</dbReference>
<dbReference type="SMART" id="SM00804">
    <property type="entry name" value="TAP_C"/>
    <property type="match status" value="1"/>
</dbReference>
<dbReference type="GO" id="GO:0005737">
    <property type="term" value="C:cytoplasm"/>
    <property type="evidence" value="ECO:0007669"/>
    <property type="project" value="EnsemblFungi"/>
</dbReference>
<dbReference type="GO" id="GO:0071528">
    <property type="term" value="P:tRNA re-export from nucleus"/>
    <property type="evidence" value="ECO:0007669"/>
    <property type="project" value="EnsemblFungi"/>
</dbReference>
<reference evidence="14 15" key="1">
    <citation type="journal article" date="2011" name="Proc. Natl. Acad. Sci. U.S.A.">
        <title>Evolutionary erosion of yeast sex chromosomes by mating-type switching accidents.</title>
        <authorList>
            <person name="Gordon J.L."/>
            <person name="Armisen D."/>
            <person name="Proux-Wera E."/>
            <person name="Oheigeartaigh S.S."/>
            <person name="Byrne K.P."/>
            <person name="Wolfe K.H."/>
        </authorList>
    </citation>
    <scope>NUCLEOTIDE SEQUENCE [LARGE SCALE GENOMIC DNA]</scope>
    <source>
        <strain evidence="15">ATCC 10597 / BCRC 20456 / CBS 421 / NBRC 0211 / NRRL Y-12639</strain>
    </source>
</reference>
<dbReference type="InterPro" id="IPR009060">
    <property type="entry name" value="UBA-like_sf"/>
</dbReference>
<dbReference type="GO" id="GO:0030621">
    <property type="term" value="F:U4 snRNA binding"/>
    <property type="evidence" value="ECO:0007669"/>
    <property type="project" value="EnsemblFungi"/>
</dbReference>
<evidence type="ECO:0000256" key="5">
    <source>
        <dbReference type="ARBA" id="ARBA00022614"/>
    </source>
</evidence>
<dbReference type="InterPro" id="IPR032675">
    <property type="entry name" value="LRR_dom_sf"/>
</dbReference>
<dbReference type="Pfam" id="PF18444">
    <property type="entry name" value="RRM_9"/>
    <property type="match status" value="1"/>
</dbReference>
<feature type="region of interest" description="Disordered" evidence="11">
    <location>
        <begin position="414"/>
        <end position="440"/>
    </location>
</feature>
<feature type="compositionally biased region" description="Low complexity" evidence="11">
    <location>
        <begin position="479"/>
        <end position="528"/>
    </location>
</feature>
<protein>
    <recommendedName>
        <fullName evidence="10">mRNA export factor MEX67</fullName>
    </recommendedName>
</protein>
<dbReference type="PROSITE" id="PS50177">
    <property type="entry name" value="NTF2_DOMAIN"/>
    <property type="match status" value="1"/>
</dbReference>
<dbReference type="PANTHER" id="PTHR10662:SF22">
    <property type="entry name" value="NUCLEAR RNA EXPORT FACTOR 1"/>
    <property type="match status" value="1"/>
</dbReference>
<dbReference type="PROSITE" id="PS51281">
    <property type="entry name" value="TAP_C"/>
    <property type="match status" value="1"/>
</dbReference>
<dbReference type="InterPro" id="IPR032710">
    <property type="entry name" value="NTF2-like_dom_sf"/>
</dbReference>
<dbReference type="GO" id="GO:0000055">
    <property type="term" value="P:ribosomal large subunit export from nucleus"/>
    <property type="evidence" value="ECO:0007669"/>
    <property type="project" value="EnsemblFungi"/>
</dbReference>
<dbReference type="GO" id="GO:0030619">
    <property type="term" value="F:U1 snRNA binding"/>
    <property type="evidence" value="ECO:0007669"/>
    <property type="project" value="EnsemblFungi"/>
</dbReference>
<dbReference type="SUPFAM" id="SSF52058">
    <property type="entry name" value="L domain-like"/>
    <property type="match status" value="1"/>
</dbReference>
<evidence type="ECO:0000256" key="7">
    <source>
        <dbReference type="ARBA" id="ARBA00022816"/>
    </source>
</evidence>
<keyword evidence="15" id="KW-1185">Reference proteome</keyword>
<dbReference type="GO" id="GO:0016973">
    <property type="term" value="P:poly(A)+ mRNA export from nucleus"/>
    <property type="evidence" value="ECO:0007669"/>
    <property type="project" value="EnsemblFungi"/>
</dbReference>
<dbReference type="OrthoDB" id="25872at2759"/>
<dbReference type="PROSITE" id="PS51450">
    <property type="entry name" value="LRR"/>
    <property type="match status" value="2"/>
</dbReference>
<evidence type="ECO:0000256" key="4">
    <source>
        <dbReference type="ARBA" id="ARBA00022490"/>
    </source>
</evidence>
<comment type="subcellular location">
    <subcellularLocation>
        <location evidence="1">Nucleus</location>
    </subcellularLocation>
</comment>
<dbReference type="Pfam" id="PF22602">
    <property type="entry name" value="NXF_NTF2"/>
    <property type="match status" value="1"/>
</dbReference>
<dbReference type="GO" id="GO:0008033">
    <property type="term" value="P:tRNA processing"/>
    <property type="evidence" value="ECO:0007669"/>
    <property type="project" value="EnsemblFungi"/>
</dbReference>
<comment type="similarity">
    <text evidence="2">Belongs to the NXF family.</text>
</comment>
<evidence type="ECO:0000256" key="6">
    <source>
        <dbReference type="ARBA" id="ARBA00022737"/>
    </source>
</evidence>
<dbReference type="InterPro" id="IPR005637">
    <property type="entry name" value="TAP_C_dom"/>
</dbReference>
<organism evidence="14 15">
    <name type="scientific">Naumovozyma dairenensis (strain ATCC 10597 / BCRC 20456 / CBS 421 / NBRC 0211 / NRRL Y-12639)</name>
    <name type="common">Saccharomyces dairenensis</name>
    <dbReference type="NCBI Taxonomy" id="1071378"/>
    <lineage>
        <taxon>Eukaryota</taxon>
        <taxon>Fungi</taxon>
        <taxon>Dikarya</taxon>
        <taxon>Ascomycota</taxon>
        <taxon>Saccharomycotina</taxon>
        <taxon>Saccharomycetes</taxon>
        <taxon>Saccharomycetales</taxon>
        <taxon>Saccharomycetaceae</taxon>
        <taxon>Naumovozyma</taxon>
    </lineage>
</organism>
<dbReference type="SUPFAM" id="SSF54427">
    <property type="entry name" value="NTF2-like"/>
    <property type="match status" value="1"/>
</dbReference>
<evidence type="ECO:0000256" key="8">
    <source>
        <dbReference type="ARBA" id="ARBA00023242"/>
    </source>
</evidence>
<dbReference type="PANTHER" id="PTHR10662">
    <property type="entry name" value="NUCLEAR RNA EXPORT FACTOR"/>
    <property type="match status" value="1"/>
</dbReference>
<dbReference type="InterPro" id="IPR001611">
    <property type="entry name" value="Leu-rich_rpt"/>
</dbReference>
<feature type="region of interest" description="Disordered" evidence="11">
    <location>
        <begin position="476"/>
        <end position="528"/>
    </location>
</feature>
<dbReference type="GO" id="GO:0015288">
    <property type="term" value="F:porin activity"/>
    <property type="evidence" value="ECO:0007669"/>
    <property type="project" value="EnsemblFungi"/>
</dbReference>
<dbReference type="HOGENOM" id="CLU_024991_1_1_1"/>
<dbReference type="STRING" id="1071378.G0WHQ2"/>
<dbReference type="GO" id="GO:0005643">
    <property type="term" value="C:nuclear pore"/>
    <property type="evidence" value="ECO:0007669"/>
    <property type="project" value="EnsemblFungi"/>
</dbReference>
<dbReference type="GO" id="GO:0000049">
    <property type="term" value="F:tRNA binding"/>
    <property type="evidence" value="ECO:0007669"/>
    <property type="project" value="EnsemblFungi"/>
</dbReference>
<comment type="function">
    <text evidence="9">Involved in the export of mRNA from the nucleus to the cytoplasm.</text>
</comment>
<keyword evidence="7" id="KW-0509">mRNA transport</keyword>
<keyword evidence="5" id="KW-0433">Leucine-rich repeat</keyword>
<evidence type="ECO:0000313" key="14">
    <source>
        <dbReference type="EMBL" id="CCD27313.1"/>
    </source>
</evidence>
<dbReference type="eggNOG" id="KOG3763">
    <property type="taxonomic scope" value="Eukaryota"/>
</dbReference>
<gene>
    <name evidence="14" type="primary">NDAI0K01220</name>
    <name evidence="14" type="ordered locus">NDAI_0K01220</name>
</gene>
<evidence type="ECO:0000256" key="9">
    <source>
        <dbReference type="ARBA" id="ARBA00055253"/>
    </source>
</evidence>
<dbReference type="SUPFAM" id="SSF46934">
    <property type="entry name" value="UBA-like"/>
    <property type="match status" value="1"/>
</dbReference>
<dbReference type="FunFam" id="3.80.10.10:FF:000296">
    <property type="entry name" value="mRNA export factor MEX67"/>
    <property type="match status" value="1"/>
</dbReference>
<dbReference type="CDD" id="cd14342">
    <property type="entry name" value="UBA_TAP-C"/>
    <property type="match status" value="1"/>
</dbReference>
<dbReference type="EMBL" id="HE580277">
    <property type="protein sequence ID" value="CCD27313.1"/>
    <property type="molecule type" value="Genomic_DNA"/>
</dbReference>
<dbReference type="KEGG" id="ndi:NDAI_0K01220"/>
<dbReference type="Gene3D" id="1.10.8.10">
    <property type="entry name" value="DNA helicase RuvA subunit, C-terminal domain"/>
    <property type="match status" value="1"/>
</dbReference>
<evidence type="ECO:0000259" key="13">
    <source>
        <dbReference type="PROSITE" id="PS51281"/>
    </source>
</evidence>
<dbReference type="AlphaFoldDB" id="G0WHQ2"/>
<proteinExistence type="inferred from homology"/>
<evidence type="ECO:0000259" key="12">
    <source>
        <dbReference type="PROSITE" id="PS50177"/>
    </source>
</evidence>
<dbReference type="Proteomes" id="UP000000689">
    <property type="component" value="Chromosome 11"/>
</dbReference>
<evidence type="ECO:0000256" key="1">
    <source>
        <dbReference type="ARBA" id="ARBA00004123"/>
    </source>
</evidence>
<evidence type="ECO:0000256" key="2">
    <source>
        <dbReference type="ARBA" id="ARBA00009285"/>
    </source>
</evidence>
<dbReference type="GO" id="GO:0042272">
    <property type="term" value="C:nuclear RNA export factor complex"/>
    <property type="evidence" value="ECO:0007669"/>
    <property type="project" value="EnsemblFungi"/>
</dbReference>
<dbReference type="GeneID" id="11497601"/>
<name>G0WHQ2_NAUDC</name>
<evidence type="ECO:0000256" key="3">
    <source>
        <dbReference type="ARBA" id="ARBA00022448"/>
    </source>
</evidence>
<dbReference type="InterPro" id="IPR040736">
    <property type="entry name" value="Mex67_RRM"/>
</dbReference>
<dbReference type="GO" id="GO:0000056">
    <property type="term" value="P:ribosomal small subunit export from nucleus"/>
    <property type="evidence" value="ECO:0007669"/>
    <property type="project" value="EnsemblFungi"/>
</dbReference>
<keyword evidence="4" id="KW-0963">Cytoplasm</keyword>
<dbReference type="InterPro" id="IPR030217">
    <property type="entry name" value="NXF_fam"/>
</dbReference>
<dbReference type="InterPro" id="IPR002075">
    <property type="entry name" value="NTF2_dom"/>
</dbReference>
<accession>G0WHQ2</accession>
<sequence>MNGGFHNVNNINAMAQQQAQQNRVRVAVYNWQNATVQDLLSYISRTMRVAIQDSFVEDNRVVGFVNTKTDADNLMKWNGMRFSGQNLKFEILDDISSSTSTTITFFRNTLFKRYDPQSKMLNLGNLYNDPDLVSQGLFSKPSTQSKLLPGLLKVASKEPQLIVDSLNLSDNSIKDVKSLSTLAQTFPNLKNLCLANNQIFKIQSLDIWKNKFKELRELLMTNNPITNSQMYKTEMLRLFPKLIVLDNVIVRDEQKLNSIFTLPMKIQQFFFENNELGSSSTDFVTNFLNLWDNDRNQLLNLYTPQSQFSIAVDTSQPPSTVEELDANPSFGYYLSMSRNICKVSSEKSIQQRLYLGPEFIGNVFKALPKSKHYLQERSNDYSMEAIAYPQVNGFLITLHGVFDEVAKPDFDINGKQAAKSSTSNRNRRYNHGHSPATNRLSKKSFDRTWVIVPMNNTVVIASDLLTVRPFVSNAWSTKQQPQSQSQQSPVAGIPTGPSSAAGAISGTPTGATSTPPIIPNQQQQQQQIPPALAPTLQLPPNVQAGLTPIQLDLLSKLHLQTKLNAEYTYMLAEQSGWNYDVALKAFQTSINNLPSNAFIQ</sequence>
<dbReference type="GO" id="GO:0030623">
    <property type="term" value="F:U5 snRNA binding"/>
    <property type="evidence" value="ECO:0007669"/>
    <property type="project" value="EnsemblFungi"/>
</dbReference>
<evidence type="ECO:0000313" key="15">
    <source>
        <dbReference type="Proteomes" id="UP000000689"/>
    </source>
</evidence>
<dbReference type="InterPro" id="IPR057125">
    <property type="entry name" value="NXF1/2/3/5-like_LRR"/>
</dbReference>
<keyword evidence="3" id="KW-0813">Transport</keyword>
<dbReference type="Pfam" id="PF24048">
    <property type="entry name" value="LRR_NXF1-5"/>
    <property type="match status" value="1"/>
</dbReference>
<dbReference type="GO" id="GO:0017070">
    <property type="term" value="F:U6 snRNA binding"/>
    <property type="evidence" value="ECO:0007669"/>
    <property type="project" value="EnsemblFungi"/>
</dbReference>
<dbReference type="Gene3D" id="3.80.10.10">
    <property type="entry name" value="Ribonuclease Inhibitor"/>
    <property type="match status" value="1"/>
</dbReference>
<feature type="domain" description="NTF2" evidence="12">
    <location>
        <begin position="279"/>
        <end position="467"/>
    </location>
</feature>
<evidence type="ECO:0000256" key="10">
    <source>
        <dbReference type="ARBA" id="ARBA00069694"/>
    </source>
</evidence>
<keyword evidence="8" id="KW-0539">Nucleus</keyword>
<evidence type="ECO:0000256" key="11">
    <source>
        <dbReference type="SAM" id="MobiDB-lite"/>
    </source>
</evidence>
<dbReference type="GO" id="GO:0030620">
    <property type="term" value="F:U2 snRNA binding"/>
    <property type="evidence" value="ECO:0007669"/>
    <property type="project" value="EnsemblFungi"/>
</dbReference>
<dbReference type="RefSeq" id="XP_003672556.1">
    <property type="nucleotide sequence ID" value="XM_003672508.1"/>
</dbReference>
<dbReference type="OMA" id="YGGHEAW"/>
<dbReference type="Gene3D" id="3.10.450.50">
    <property type="match status" value="1"/>
</dbReference>